<dbReference type="RefSeq" id="WP_183008063.1">
    <property type="nucleotide sequence ID" value="NZ_JABEQP010000002.1"/>
</dbReference>
<name>A0A7W4PFQ7_9PROT</name>
<accession>A0A7W4PFQ7</accession>
<evidence type="ECO:0000313" key="1">
    <source>
        <dbReference type="EMBL" id="MBB2196432.1"/>
    </source>
</evidence>
<dbReference type="EMBL" id="JABEQP010000002">
    <property type="protein sequence ID" value="MBB2196432.1"/>
    <property type="molecule type" value="Genomic_DNA"/>
</dbReference>
<organism evidence="1 2">
    <name type="scientific">Gluconacetobacter dulcium</name>
    <dbReference type="NCBI Taxonomy" id="2729096"/>
    <lineage>
        <taxon>Bacteria</taxon>
        <taxon>Pseudomonadati</taxon>
        <taxon>Pseudomonadota</taxon>
        <taxon>Alphaproteobacteria</taxon>
        <taxon>Acetobacterales</taxon>
        <taxon>Acetobacteraceae</taxon>
        <taxon>Gluconacetobacter</taxon>
    </lineage>
</organism>
<gene>
    <name evidence="1" type="ORF">HLH44_02955</name>
</gene>
<dbReference type="Gene3D" id="3.40.1440.10">
    <property type="entry name" value="GIY-YIG endonuclease"/>
    <property type="match status" value="1"/>
</dbReference>
<reference evidence="1 2" key="1">
    <citation type="submission" date="2020-04" db="EMBL/GenBank/DDBJ databases">
        <title>Description of novel Gluconacetobacter.</title>
        <authorList>
            <person name="Sombolestani A."/>
        </authorList>
    </citation>
    <scope>NUCLEOTIDE SEQUENCE [LARGE SCALE GENOMIC DNA]</scope>
    <source>
        <strain evidence="1 2">LMG 22058</strain>
    </source>
</reference>
<proteinExistence type="predicted"/>
<evidence type="ECO:0008006" key="3">
    <source>
        <dbReference type="Google" id="ProtNLM"/>
    </source>
</evidence>
<dbReference type="AlphaFoldDB" id="A0A7W4PFQ7"/>
<sequence length="266" mass="29628">MSAKPSLAPATLLSAGFVDRGIWTFQVGGQLKHLEDMPDGPGVYAFAIEDRVVYAGVAVGGLRRRMRTYVRPGQRKTAGRINREIISTGAGQVRVMSAQPPNMVWEGLPVNGAAGLELGLIQTYDLPWNRRHTRSAVAVAEDEKILSLARDTLFPDISDLSTDEHAKIFCVEAASHYEAPEWAVTRYTNSLQSAKELAHRLNQRFGCVRLFERGIWGRSQIGWIAFWWSDVEYVGDVPQGRGFGIPAGNKKPVTYKNFEEQYLGFE</sequence>
<protein>
    <recommendedName>
        <fullName evidence="3">GIY-YIG domain-containing protein</fullName>
    </recommendedName>
</protein>
<comment type="caution">
    <text evidence="1">The sequence shown here is derived from an EMBL/GenBank/DDBJ whole genome shotgun (WGS) entry which is preliminary data.</text>
</comment>
<dbReference type="Proteomes" id="UP000530320">
    <property type="component" value="Unassembled WGS sequence"/>
</dbReference>
<evidence type="ECO:0000313" key="2">
    <source>
        <dbReference type="Proteomes" id="UP000530320"/>
    </source>
</evidence>
<dbReference type="InterPro" id="IPR035901">
    <property type="entry name" value="GIY-YIG_endonuc_sf"/>
</dbReference>